<dbReference type="RefSeq" id="WP_182513067.1">
    <property type="nucleotide sequence ID" value="NZ_JACJIQ010000008.1"/>
</dbReference>
<feature type="transmembrane region" description="Helical" evidence="1">
    <location>
        <begin position="81"/>
        <end position="105"/>
    </location>
</feature>
<accession>A0A839GUT9</accession>
<dbReference type="AlphaFoldDB" id="A0A839GUT9"/>
<reference evidence="2 3" key="1">
    <citation type="submission" date="2020-08" db="EMBL/GenBank/DDBJ databases">
        <title>Genomic Encyclopedia of Type Strains, Phase IV (KMG-IV): sequencing the most valuable type-strain genomes for metagenomic binning, comparative biology and taxonomic classification.</title>
        <authorList>
            <person name="Goeker M."/>
        </authorList>
    </citation>
    <scope>NUCLEOTIDE SEQUENCE [LARGE SCALE GENOMIC DNA]</scope>
    <source>
        <strain evidence="2 3">DSM 29854</strain>
    </source>
</reference>
<feature type="transmembrane region" description="Helical" evidence="1">
    <location>
        <begin position="141"/>
        <end position="161"/>
    </location>
</feature>
<keyword evidence="3" id="KW-1185">Reference proteome</keyword>
<feature type="transmembrane region" description="Helical" evidence="1">
    <location>
        <begin position="292"/>
        <end position="309"/>
    </location>
</feature>
<keyword evidence="1" id="KW-0472">Membrane</keyword>
<comment type="caution">
    <text evidence="2">The sequence shown here is derived from an EMBL/GenBank/DDBJ whole genome shotgun (WGS) entry which is preliminary data.</text>
</comment>
<dbReference type="EMBL" id="JACJIQ010000008">
    <property type="protein sequence ID" value="MBA9077551.1"/>
    <property type="molecule type" value="Genomic_DNA"/>
</dbReference>
<keyword evidence="1" id="KW-0812">Transmembrane</keyword>
<feature type="transmembrane region" description="Helical" evidence="1">
    <location>
        <begin position="316"/>
        <end position="336"/>
    </location>
</feature>
<gene>
    <name evidence="2" type="ORF">FHS90_002269</name>
</gene>
<evidence type="ECO:0000313" key="2">
    <source>
        <dbReference type="EMBL" id="MBA9077551.1"/>
    </source>
</evidence>
<feature type="transmembrane region" description="Helical" evidence="1">
    <location>
        <begin position="173"/>
        <end position="197"/>
    </location>
</feature>
<name>A0A839GUT9_9BACT</name>
<feature type="transmembrane region" description="Helical" evidence="1">
    <location>
        <begin position="20"/>
        <end position="41"/>
    </location>
</feature>
<evidence type="ECO:0000313" key="3">
    <source>
        <dbReference type="Proteomes" id="UP000563094"/>
    </source>
</evidence>
<proteinExistence type="predicted"/>
<feature type="transmembrane region" description="Helical" evidence="1">
    <location>
        <begin position="209"/>
        <end position="230"/>
    </location>
</feature>
<protein>
    <recommendedName>
        <fullName evidence="4">Glycosyltransferase RgtA/B/C/D-like domain-containing protein</fullName>
    </recommendedName>
</protein>
<evidence type="ECO:0008006" key="4">
    <source>
        <dbReference type="Google" id="ProtNLM"/>
    </source>
</evidence>
<organism evidence="2 3">
    <name type="scientific">Rufibacter quisquiliarum</name>
    <dbReference type="NCBI Taxonomy" id="1549639"/>
    <lineage>
        <taxon>Bacteria</taxon>
        <taxon>Pseudomonadati</taxon>
        <taxon>Bacteroidota</taxon>
        <taxon>Cytophagia</taxon>
        <taxon>Cytophagales</taxon>
        <taxon>Hymenobacteraceae</taxon>
        <taxon>Rufibacter</taxon>
    </lineage>
</organism>
<sequence>MLSNRSDFWFSGQQLRPAALTFLPFLVWGLLQVLLYIKFGVQVPRDAQARFIPYAQEIVQHFQYEPGLNIRYASYATLMAAFLKAGLPFGFLIGFQVLLSGLALYLVQRMVAAFTNSRLCAAVAALLVASSQDMHQWNFYMLTESVFTSSLIFCLATLVLIKNRVYLWFSLPLWLFTCFVRPNGFIIVAAAAVYFFTSFYMKATAAQRRLFWIGVGATGIVLLLVINQLLGPFTLVETYARGEVIYGTYYSPLTPPGSSFFYRITPPDTLQMPPTQAPALQKLFLFFWHNPVYSLKLALAKGFTFLIFAKPHFSKLHNFLIIATVYPCYLLTVMALRRRKNLPITLTLLSVIGLQTVMVMFTVEDWDCRFTAPILPFVFMLGAMGIKSIWGEKLPHWDSITTNGNKL</sequence>
<feature type="transmembrane region" description="Helical" evidence="1">
    <location>
        <begin position="370"/>
        <end position="390"/>
    </location>
</feature>
<keyword evidence="1" id="KW-1133">Transmembrane helix</keyword>
<feature type="transmembrane region" description="Helical" evidence="1">
    <location>
        <begin position="342"/>
        <end position="363"/>
    </location>
</feature>
<evidence type="ECO:0000256" key="1">
    <source>
        <dbReference type="SAM" id="Phobius"/>
    </source>
</evidence>
<dbReference type="Proteomes" id="UP000563094">
    <property type="component" value="Unassembled WGS sequence"/>
</dbReference>